<dbReference type="InterPro" id="IPR036397">
    <property type="entry name" value="RNaseH_sf"/>
</dbReference>
<accession>A0ABD2VZ09</accession>
<evidence type="ECO:0000313" key="1">
    <source>
        <dbReference type="EMBL" id="KAL3385541.1"/>
    </source>
</evidence>
<evidence type="ECO:0008006" key="3">
    <source>
        <dbReference type="Google" id="ProtNLM"/>
    </source>
</evidence>
<dbReference type="Proteomes" id="UP001627154">
    <property type="component" value="Unassembled WGS sequence"/>
</dbReference>
<reference evidence="1 2" key="1">
    <citation type="journal article" date="2024" name="bioRxiv">
        <title>A reference genome for Trichogramma kaykai: A tiny desert-dwelling parasitoid wasp with competing sex-ratio distorters.</title>
        <authorList>
            <person name="Culotta J."/>
            <person name="Lindsey A.R."/>
        </authorList>
    </citation>
    <scope>NUCLEOTIDE SEQUENCE [LARGE SCALE GENOMIC DNA]</scope>
    <source>
        <strain evidence="1 2">KSX58</strain>
    </source>
</reference>
<gene>
    <name evidence="1" type="ORF">TKK_018910</name>
</gene>
<dbReference type="InterPro" id="IPR050951">
    <property type="entry name" value="Retrovirus_Pol_polyprotein"/>
</dbReference>
<dbReference type="InterPro" id="IPR012337">
    <property type="entry name" value="RNaseH-like_sf"/>
</dbReference>
<comment type="caution">
    <text evidence="1">The sequence shown here is derived from an EMBL/GenBank/DDBJ whole genome shotgun (WGS) entry which is preliminary data.</text>
</comment>
<proteinExistence type="predicted"/>
<sequence>MHATLTEYLKKFATDQAQWDDCLPLVQFAYNNTIHEATGLSPIEIVTGFRARMPTGFASTDNTYSYDSYLNDVTAELCRVQTLAAMNLNQAKYRSKYYYDQHINTQHFREGEMVMLLKEPRINKFSEEYTGPYEIKHVNHEEKSVILLRNGTERKAHIDKIKGAYAQKPTQLVQNDMNGNDNAGIRLRDYKE</sequence>
<keyword evidence="2" id="KW-1185">Reference proteome</keyword>
<dbReference type="EMBL" id="JBJJXI010000155">
    <property type="protein sequence ID" value="KAL3385541.1"/>
    <property type="molecule type" value="Genomic_DNA"/>
</dbReference>
<organism evidence="1 2">
    <name type="scientific">Trichogramma kaykai</name>
    <dbReference type="NCBI Taxonomy" id="54128"/>
    <lineage>
        <taxon>Eukaryota</taxon>
        <taxon>Metazoa</taxon>
        <taxon>Ecdysozoa</taxon>
        <taxon>Arthropoda</taxon>
        <taxon>Hexapoda</taxon>
        <taxon>Insecta</taxon>
        <taxon>Pterygota</taxon>
        <taxon>Neoptera</taxon>
        <taxon>Endopterygota</taxon>
        <taxon>Hymenoptera</taxon>
        <taxon>Apocrita</taxon>
        <taxon>Proctotrupomorpha</taxon>
        <taxon>Chalcidoidea</taxon>
        <taxon>Trichogrammatidae</taxon>
        <taxon>Trichogramma</taxon>
    </lineage>
</organism>
<evidence type="ECO:0000313" key="2">
    <source>
        <dbReference type="Proteomes" id="UP001627154"/>
    </source>
</evidence>
<dbReference type="PANTHER" id="PTHR37984">
    <property type="entry name" value="PROTEIN CBG26694"/>
    <property type="match status" value="1"/>
</dbReference>
<dbReference type="SUPFAM" id="SSF53098">
    <property type="entry name" value="Ribonuclease H-like"/>
    <property type="match status" value="1"/>
</dbReference>
<dbReference type="AlphaFoldDB" id="A0ABD2VZ09"/>
<protein>
    <recommendedName>
        <fullName evidence="3">Integrase catalytic domain-containing protein</fullName>
    </recommendedName>
</protein>
<dbReference type="Gene3D" id="3.30.420.10">
    <property type="entry name" value="Ribonuclease H-like superfamily/Ribonuclease H"/>
    <property type="match status" value="1"/>
</dbReference>
<dbReference type="PANTHER" id="PTHR37984:SF5">
    <property type="entry name" value="PROTEIN NYNRIN-LIKE"/>
    <property type="match status" value="1"/>
</dbReference>
<name>A0ABD2VZ09_9HYME</name>